<keyword evidence="5" id="KW-1185">Reference proteome</keyword>
<feature type="transmembrane region" description="Helical" evidence="2">
    <location>
        <begin position="437"/>
        <end position="459"/>
    </location>
</feature>
<dbReference type="NCBIfam" id="TIGR01760">
    <property type="entry name" value="tape_meas_TP901"/>
    <property type="match status" value="1"/>
</dbReference>
<evidence type="ECO:0000256" key="2">
    <source>
        <dbReference type="SAM" id="Phobius"/>
    </source>
</evidence>
<reference evidence="4 5" key="1">
    <citation type="submission" date="2024-10" db="EMBL/GenBank/DDBJ databases">
        <title>The Natural Products Discovery Center: Release of the First 8490 Sequenced Strains for Exploring Actinobacteria Biosynthetic Diversity.</title>
        <authorList>
            <person name="Kalkreuter E."/>
            <person name="Kautsar S.A."/>
            <person name="Yang D."/>
            <person name="Bader C.D."/>
            <person name="Teijaro C.N."/>
            <person name="Fluegel L."/>
            <person name="Davis C.M."/>
            <person name="Simpson J.R."/>
            <person name="Lauterbach L."/>
            <person name="Steele A.D."/>
            <person name="Gui C."/>
            <person name="Meng S."/>
            <person name="Li G."/>
            <person name="Viehrig K."/>
            <person name="Ye F."/>
            <person name="Su P."/>
            <person name="Kiefer A.F."/>
            <person name="Nichols A."/>
            <person name="Cepeda A.J."/>
            <person name="Yan W."/>
            <person name="Fan B."/>
            <person name="Jiang Y."/>
            <person name="Adhikari A."/>
            <person name="Zheng C.-J."/>
            <person name="Schuster L."/>
            <person name="Cowan T.M."/>
            <person name="Smanski M.J."/>
            <person name="Chevrette M.G."/>
            <person name="De Carvalho L.P.S."/>
            <person name="Shen B."/>
        </authorList>
    </citation>
    <scope>NUCLEOTIDE SEQUENCE [LARGE SCALE GENOMIC DNA]</scope>
    <source>
        <strain evidence="4 5">NPDC020979</strain>
    </source>
</reference>
<organism evidence="4 5">
    <name type="scientific">Streptomyces abikoensis</name>
    <dbReference type="NCBI Taxonomy" id="97398"/>
    <lineage>
        <taxon>Bacteria</taxon>
        <taxon>Bacillati</taxon>
        <taxon>Actinomycetota</taxon>
        <taxon>Actinomycetes</taxon>
        <taxon>Kitasatosporales</taxon>
        <taxon>Streptomycetaceae</taxon>
        <taxon>Streptomyces</taxon>
    </lineage>
</organism>
<dbReference type="EMBL" id="JBIRRB010000011">
    <property type="protein sequence ID" value="MFI0914232.1"/>
    <property type="molecule type" value="Genomic_DNA"/>
</dbReference>
<dbReference type="RefSeq" id="WP_397614248.1">
    <property type="nucleotide sequence ID" value="NZ_JBIRRB010000011.1"/>
</dbReference>
<protein>
    <submittedName>
        <fullName evidence="4">Phage tail tape measure protein</fullName>
    </submittedName>
</protein>
<keyword evidence="1" id="KW-1188">Viral release from host cell</keyword>
<feature type="transmembrane region" description="Helical" evidence="2">
    <location>
        <begin position="766"/>
        <end position="783"/>
    </location>
</feature>
<proteinExistence type="predicted"/>
<evidence type="ECO:0000313" key="4">
    <source>
        <dbReference type="EMBL" id="MFI0914232.1"/>
    </source>
</evidence>
<evidence type="ECO:0000256" key="1">
    <source>
        <dbReference type="ARBA" id="ARBA00022612"/>
    </source>
</evidence>
<dbReference type="Proteomes" id="UP001611162">
    <property type="component" value="Unassembled WGS sequence"/>
</dbReference>
<keyword evidence="2" id="KW-0812">Transmembrane</keyword>
<name>A0ABW7TD37_9ACTN</name>
<dbReference type="PANTHER" id="PTHR37813:SF1">
    <property type="entry name" value="FELS-2 PROPHAGE PROTEIN"/>
    <property type="match status" value="1"/>
</dbReference>
<feature type="transmembrane region" description="Helical" evidence="2">
    <location>
        <begin position="693"/>
        <end position="714"/>
    </location>
</feature>
<feature type="transmembrane region" description="Helical" evidence="2">
    <location>
        <begin position="734"/>
        <end position="754"/>
    </location>
</feature>
<dbReference type="Pfam" id="PF10145">
    <property type="entry name" value="PhageMin_Tail"/>
    <property type="match status" value="1"/>
</dbReference>
<feature type="transmembrane region" description="Helical" evidence="2">
    <location>
        <begin position="465"/>
        <end position="485"/>
    </location>
</feature>
<dbReference type="PANTHER" id="PTHR37813">
    <property type="entry name" value="FELS-2 PROPHAGE PROTEIN"/>
    <property type="match status" value="1"/>
</dbReference>
<accession>A0ABW7TD37</accession>
<feature type="transmembrane region" description="Helical" evidence="2">
    <location>
        <begin position="641"/>
        <end position="659"/>
    </location>
</feature>
<keyword evidence="2" id="KW-0472">Membrane</keyword>
<gene>
    <name evidence="4" type="ORF">ACH4TF_27820</name>
</gene>
<dbReference type="InterPro" id="IPR010090">
    <property type="entry name" value="Phage_tape_meas"/>
</dbReference>
<evidence type="ECO:0000313" key="5">
    <source>
        <dbReference type="Proteomes" id="UP001611162"/>
    </source>
</evidence>
<sequence length="1294" mass="134289">MGTEVADLWIRLRTMGGELTSEMNRAGQAGESFTARMGGLNGMITKVGKATTALGLGFVAYGVKAAGDFQQQMNLLVTACGESQQKLKGVSDGVLSLARSTGTSTSQLAEGMYQVEKAGYRSSDGIKVLTAAAQGAREEGANLKDVTNAMTSVMASYHLHASDSVRVMNALKTAAGEGKMTMEEFAGSLSTVIPIASANKIGFDEVGGAIATLTQHGTSAREATQELASTIRNLAAPNAVAVQEMQRLGLSSTDVSTKLGQRGLTGTLDLLSQTVLSKMGNSGTVLLNAFNKTKQAAADADAMVKAMPPNLQKLAQAYSTGSISLGDWRKELKGLPPEQANLLSQYATLQNKTNGFSAELKKGGPAAQTYTEAIKKMTGGAIGLNTTLQLTGDNTDSFRERVKKVGASFNNASKDVEGWKITQQSFNVQMGRLKETVTTTAITVGSQLIPVIVSAIGFFEQHKSASTALAVVIGLVLTGSVLKFLGGALRPLLSTLGLVRSGWSATAALMRGESWAAVGRSFDGIRLRAMYAWDAVRSGAGVTRGAVASFGQSVATAAATAGRAAWSGAVSGVQAVGSAMRTAGLAALQFSRSMLASAVAGLRAAGAWVAERIALLASAVAARTAAIAQWALNAAMDANPIMLIVLGIAALVAALVYAYNHFTTFRVAVQAVFRVVTAGVSFVVDFVRAHWQLLLIVLLGPVGLALVGLITYWSQIKSAVSAAVTFVVGFVQSHWLLLLTLLTGPIGLAVGLIIKYWGQIAAGFSAAYRATVSVGGSLIGWVAALPGRILGALSALVGYLSSLANSAWSRFYSASRSVASGLLGWISGLPGQIRSALGNLGSLLYGSGQALLRGLVSGIESMAGQVRGAVSGVLSSARDLLPFSPAKAGPFSGRGWTLYSGQALMQGLAQGIAAGSGAVVDRMRATATNTAGAFATELGIASPSRKFAALGAWVLHGLVDGLTGSTARVKSATQRIARDLYVDFGSSHQALQRTVAHDNSLLMGLAKQRDSVASRLKDAQKQVSDLWKEWTKARDDASKAIMQNATIVASAPTDGSTLSSFAVVQRMRDQVQRTLQFAGYLQQLRAKGLRSDLVQQIANAGVEQGGATAQALASATRGQIAEMNQLQSSMQYAADATGAAVADSMYGAGIKSAEGLVKGLESQQKKIEAQMMKIATSMQSAIKKALGIRSPSQVFAELGKYIPQGLAQGIEGAVHHATRAATNLAGAVAGAGGARAGGLALAGAGGGQTTAIHQHVHLTVEGHVLTERKLRDVVQEQMLQLGARNSTTWQPYKR</sequence>
<evidence type="ECO:0000259" key="3">
    <source>
        <dbReference type="Pfam" id="PF10145"/>
    </source>
</evidence>
<comment type="caution">
    <text evidence="4">The sequence shown here is derived from an EMBL/GenBank/DDBJ whole genome shotgun (WGS) entry which is preliminary data.</text>
</comment>
<feature type="domain" description="Phage tail tape measure protein" evidence="3">
    <location>
        <begin position="94"/>
        <end position="293"/>
    </location>
</feature>
<keyword evidence="2" id="KW-1133">Transmembrane helix</keyword>